<sequence length="168" mass="18675">MFFQKYSNFAGDIIALTGKPVNDPKVANPVICNQGNRKLMENENINKADKDVLNRMAQCLQKLKHKKSSANNIVIIPNCNIVKSKKPKKDTPASIEKSNFCVRHANSMRKKSRIPAKTTVSRTMDCLMDGNQTCFNDLAQFLANIMAAGIKLWAIPLLKISVSSTPPK</sequence>
<evidence type="ECO:0000313" key="1">
    <source>
        <dbReference type="EMBL" id="EFO94253.1"/>
    </source>
</evidence>
<accession>E3NE19</accession>
<dbReference type="EMBL" id="DS268616">
    <property type="protein sequence ID" value="EFO94253.1"/>
    <property type="molecule type" value="Genomic_DNA"/>
</dbReference>
<proteinExistence type="predicted"/>
<protein>
    <submittedName>
        <fullName evidence="1">Uncharacterized protein</fullName>
    </submittedName>
</protein>
<dbReference type="Proteomes" id="UP000008281">
    <property type="component" value="Unassembled WGS sequence"/>
</dbReference>
<reference evidence="1" key="1">
    <citation type="submission" date="2007-07" db="EMBL/GenBank/DDBJ databases">
        <title>PCAP assembly of the Caenorhabditis remanei genome.</title>
        <authorList>
            <consortium name="The Caenorhabditis remanei Sequencing Consortium"/>
            <person name="Wilson R.K."/>
        </authorList>
    </citation>
    <scope>NUCLEOTIDE SEQUENCE [LARGE SCALE GENOMIC DNA]</scope>
    <source>
        <strain evidence="1">PB4641</strain>
    </source>
</reference>
<keyword evidence="2" id="KW-1185">Reference proteome</keyword>
<dbReference type="AlphaFoldDB" id="E3NE19"/>
<name>E3NE19_CAERE</name>
<dbReference type="HOGENOM" id="CLU_1588042_0_0_1"/>
<organism evidence="2">
    <name type="scientific">Caenorhabditis remanei</name>
    <name type="common">Caenorhabditis vulgaris</name>
    <dbReference type="NCBI Taxonomy" id="31234"/>
    <lineage>
        <taxon>Eukaryota</taxon>
        <taxon>Metazoa</taxon>
        <taxon>Ecdysozoa</taxon>
        <taxon>Nematoda</taxon>
        <taxon>Chromadorea</taxon>
        <taxon>Rhabditida</taxon>
        <taxon>Rhabditina</taxon>
        <taxon>Rhabditomorpha</taxon>
        <taxon>Rhabditoidea</taxon>
        <taxon>Rhabditidae</taxon>
        <taxon>Peloderinae</taxon>
        <taxon>Caenorhabditis</taxon>
    </lineage>
</organism>
<evidence type="ECO:0000313" key="2">
    <source>
        <dbReference type="Proteomes" id="UP000008281"/>
    </source>
</evidence>
<gene>
    <name evidence="1" type="ORF">CRE_30166</name>
</gene>